<sequence>MTTTPARPTPPAIPPTFYDLIKRDIRALMRAGDPTPAGLLRVAPCLLAALTSRANRATAPAGIAIIESAVAGLPEAPATAMRVLLAFGQPIRSTTLTDRRILAADAYSVGYDRFREAWEDQAVEALVFALAERADPNATMPTPPKRLKARLRTPPPPITAYKPISIYRTRTRRPTQPS</sequence>
<dbReference type="HOGENOM" id="CLU_1508494_0_0_11"/>
<name>E3J8T7_PSEI1</name>
<proteinExistence type="predicted"/>
<keyword evidence="2" id="KW-1185">Reference proteome</keyword>
<dbReference type="OrthoDB" id="9994536at2"/>
<dbReference type="AlphaFoldDB" id="E3J8T7"/>
<gene>
    <name evidence="1" type="ordered locus">FraEuI1c_1612</name>
</gene>
<dbReference type="InParanoid" id="E3J8T7"/>
<dbReference type="RefSeq" id="WP_013422789.1">
    <property type="nucleotide sequence ID" value="NC_014666.1"/>
</dbReference>
<dbReference type="KEGG" id="fri:FraEuI1c_1612"/>
<protein>
    <submittedName>
        <fullName evidence="1">Uncharacterized protein</fullName>
    </submittedName>
</protein>
<dbReference type="EMBL" id="CP002299">
    <property type="protein sequence ID" value="ADP79670.1"/>
    <property type="molecule type" value="Genomic_DNA"/>
</dbReference>
<organism evidence="1 2">
    <name type="scientific">Pseudofrankia inefficax (strain DSM 45817 / CECT 9037 / DDB 130130 / EuI1c)</name>
    <name type="common">Frankia inefficax</name>
    <dbReference type="NCBI Taxonomy" id="298654"/>
    <lineage>
        <taxon>Bacteria</taxon>
        <taxon>Bacillati</taxon>
        <taxon>Actinomycetota</taxon>
        <taxon>Actinomycetes</taxon>
        <taxon>Frankiales</taxon>
        <taxon>Frankiaceae</taxon>
        <taxon>Pseudofrankia</taxon>
    </lineage>
</organism>
<evidence type="ECO:0000313" key="2">
    <source>
        <dbReference type="Proteomes" id="UP000002484"/>
    </source>
</evidence>
<evidence type="ECO:0000313" key="1">
    <source>
        <dbReference type="EMBL" id="ADP79670.1"/>
    </source>
</evidence>
<accession>E3J8T7</accession>
<dbReference type="Proteomes" id="UP000002484">
    <property type="component" value="Chromosome"/>
</dbReference>
<reference evidence="1 2" key="1">
    <citation type="submission" date="2010-10" db="EMBL/GenBank/DDBJ databases">
        <title>Complete sequence of Frankia sp. EuI1c.</title>
        <authorList>
            <consortium name="US DOE Joint Genome Institute"/>
            <person name="Lucas S."/>
            <person name="Copeland A."/>
            <person name="Lapidus A."/>
            <person name="Cheng J.-F."/>
            <person name="Bruce D."/>
            <person name="Goodwin L."/>
            <person name="Pitluck S."/>
            <person name="Chertkov O."/>
            <person name="Detter J.C."/>
            <person name="Han C."/>
            <person name="Tapia R."/>
            <person name="Land M."/>
            <person name="Hauser L."/>
            <person name="Jeffries C."/>
            <person name="Kyrpides N."/>
            <person name="Ivanova N."/>
            <person name="Mikhailova N."/>
            <person name="Beauchemin N."/>
            <person name="Sen A."/>
            <person name="Sur S.A."/>
            <person name="Gtari M."/>
            <person name="Wall L."/>
            <person name="Tisa L."/>
            <person name="Woyke T."/>
        </authorList>
    </citation>
    <scope>NUCLEOTIDE SEQUENCE [LARGE SCALE GENOMIC DNA]</scope>
    <source>
        <strain evidence="2">DSM 45817 / CECT 9037 / EuI1c</strain>
    </source>
</reference>